<evidence type="ECO:0000256" key="6">
    <source>
        <dbReference type="ARBA" id="ARBA00023136"/>
    </source>
</evidence>
<evidence type="ECO:0000256" key="7">
    <source>
        <dbReference type="ARBA" id="ARBA00034721"/>
    </source>
</evidence>
<keyword evidence="15" id="KW-1185">Reference proteome</keyword>
<dbReference type="PROSITE" id="PS51225">
    <property type="entry name" value="MARVEL"/>
    <property type="match status" value="1"/>
</dbReference>
<reference evidence="14" key="3">
    <citation type="submission" date="2025-09" db="UniProtKB">
        <authorList>
            <consortium name="Ensembl"/>
        </authorList>
    </citation>
    <scope>IDENTIFICATION</scope>
</reference>
<organism evidence="14 15">
    <name type="scientific">Scleropages formosus</name>
    <name type="common">Asian bonytongue</name>
    <name type="synonym">Osteoglossum formosum</name>
    <dbReference type="NCBI Taxonomy" id="113540"/>
    <lineage>
        <taxon>Eukaryota</taxon>
        <taxon>Metazoa</taxon>
        <taxon>Chordata</taxon>
        <taxon>Craniata</taxon>
        <taxon>Vertebrata</taxon>
        <taxon>Euteleostomi</taxon>
        <taxon>Actinopterygii</taxon>
        <taxon>Neopterygii</taxon>
        <taxon>Teleostei</taxon>
        <taxon>Osteoglossocephala</taxon>
        <taxon>Osteoglossomorpha</taxon>
        <taxon>Osteoglossiformes</taxon>
        <taxon>Osteoglossidae</taxon>
        <taxon>Scleropages</taxon>
    </lineage>
</organism>
<keyword evidence="4 11" id="KW-0812">Transmembrane</keyword>
<evidence type="ECO:0000313" key="15">
    <source>
        <dbReference type="Proteomes" id="UP000694397"/>
    </source>
</evidence>
<protein>
    <recommendedName>
        <fullName evidence="9">Plasmolipin</fullName>
    </recommendedName>
    <alternativeName>
        <fullName evidence="10">Plasma membrane proteolipid</fullName>
    </alternativeName>
</protein>
<dbReference type="GO" id="GO:0043209">
    <property type="term" value="C:myelin sheath"/>
    <property type="evidence" value="ECO:0007669"/>
    <property type="project" value="UniProtKB-SubCell"/>
</dbReference>
<dbReference type="GO" id="GO:0048546">
    <property type="term" value="P:digestive tract morphogenesis"/>
    <property type="evidence" value="ECO:0007669"/>
    <property type="project" value="Ensembl"/>
</dbReference>
<feature type="transmembrane region" description="Helical" evidence="12">
    <location>
        <begin position="73"/>
        <end position="97"/>
    </location>
</feature>
<dbReference type="PANTHER" id="PTHR22776">
    <property type="entry name" value="MARVEL-CONTAINING POTENTIAL LIPID RAFT-ASSOCIATED PROTEIN"/>
    <property type="match status" value="1"/>
</dbReference>
<evidence type="ECO:0000256" key="9">
    <source>
        <dbReference type="ARBA" id="ARBA00050024"/>
    </source>
</evidence>
<evidence type="ECO:0000259" key="13">
    <source>
        <dbReference type="PROSITE" id="PS51225"/>
    </source>
</evidence>
<reference evidence="14 15" key="1">
    <citation type="submission" date="2019-04" db="EMBL/GenBank/DDBJ databases">
        <authorList>
            <consortium name="Wellcome Sanger Institute Data Sharing"/>
        </authorList>
    </citation>
    <scope>NUCLEOTIDE SEQUENCE [LARGE SCALE GENOMIC DNA]</scope>
</reference>
<proteinExistence type="inferred from homology"/>
<evidence type="ECO:0000256" key="12">
    <source>
        <dbReference type="SAM" id="Phobius"/>
    </source>
</evidence>
<dbReference type="GO" id="GO:0016324">
    <property type="term" value="C:apical plasma membrane"/>
    <property type="evidence" value="ECO:0007669"/>
    <property type="project" value="UniProtKB-SubCell"/>
</dbReference>
<accession>A0A8C9W4Z9</accession>
<evidence type="ECO:0000256" key="5">
    <source>
        <dbReference type="ARBA" id="ARBA00022989"/>
    </source>
</evidence>
<keyword evidence="3" id="KW-1003">Cell membrane</keyword>
<evidence type="ECO:0000256" key="4">
    <source>
        <dbReference type="ARBA" id="ARBA00022692"/>
    </source>
</evidence>
<dbReference type="Pfam" id="PF01284">
    <property type="entry name" value="MARVEL"/>
    <property type="match status" value="1"/>
</dbReference>
<gene>
    <name evidence="14" type="primary">LOC108933982</name>
</gene>
<dbReference type="PRINTS" id="PR01884">
    <property type="entry name" value="MALPROTEIN"/>
</dbReference>
<evidence type="ECO:0000313" key="14">
    <source>
        <dbReference type="Ensembl" id="ENSSFOP00015070182.1"/>
    </source>
</evidence>
<dbReference type="OrthoDB" id="6258237at2759"/>
<feature type="domain" description="MARVEL" evidence="13">
    <location>
        <begin position="39"/>
        <end position="163"/>
    </location>
</feature>
<evidence type="ECO:0000256" key="8">
    <source>
        <dbReference type="ARBA" id="ARBA00049979"/>
    </source>
</evidence>
<evidence type="ECO:0000256" key="11">
    <source>
        <dbReference type="PROSITE-ProRule" id="PRU00581"/>
    </source>
</evidence>
<dbReference type="GO" id="GO:0005768">
    <property type="term" value="C:endosome"/>
    <property type="evidence" value="ECO:0007669"/>
    <property type="project" value="Ensembl"/>
</dbReference>
<keyword evidence="6 11" id="KW-0472">Membrane</keyword>
<dbReference type="InterPro" id="IPR013295">
    <property type="entry name" value="MAL"/>
</dbReference>
<dbReference type="GO" id="GO:0042552">
    <property type="term" value="P:myelination"/>
    <property type="evidence" value="ECO:0007669"/>
    <property type="project" value="TreeGrafter"/>
</dbReference>
<dbReference type="InterPro" id="IPR050578">
    <property type="entry name" value="MARVEL-CKLF_proteins"/>
</dbReference>
<dbReference type="GO" id="GO:0019911">
    <property type="term" value="F:structural constituent of myelin sheath"/>
    <property type="evidence" value="ECO:0007669"/>
    <property type="project" value="TreeGrafter"/>
</dbReference>
<feature type="transmembrane region" description="Helical" evidence="12">
    <location>
        <begin position="37"/>
        <end position="61"/>
    </location>
</feature>
<dbReference type="Ensembl" id="ENSSFOT00015062188.1">
    <property type="protein sequence ID" value="ENSSFOP00015070182.1"/>
    <property type="gene ID" value="ENSSFOG00015027318.1"/>
</dbReference>
<evidence type="ECO:0000256" key="1">
    <source>
        <dbReference type="ARBA" id="ARBA00004424"/>
    </source>
</evidence>
<evidence type="ECO:0000256" key="10">
    <source>
        <dbReference type="ARBA" id="ARBA00050050"/>
    </source>
</evidence>
<comment type="subunit">
    <text evidence="2">Forms oligomers.</text>
</comment>
<feature type="transmembrane region" description="Helical" evidence="12">
    <location>
        <begin position="109"/>
        <end position="128"/>
    </location>
</feature>
<reference evidence="14" key="2">
    <citation type="submission" date="2025-08" db="UniProtKB">
        <authorList>
            <consortium name="Ensembl"/>
        </authorList>
    </citation>
    <scope>IDENTIFICATION</scope>
</reference>
<dbReference type="Proteomes" id="UP000694397">
    <property type="component" value="Chromosome 1"/>
</dbReference>
<dbReference type="InterPro" id="IPR008253">
    <property type="entry name" value="Marvel"/>
</dbReference>
<dbReference type="PANTHER" id="PTHR22776:SF9">
    <property type="entry name" value="PLASMOLIPIN"/>
    <property type="match status" value="1"/>
</dbReference>
<dbReference type="GeneTree" id="ENSGT00940000156011"/>
<dbReference type="GO" id="GO:0030100">
    <property type="term" value="P:regulation of endocytosis"/>
    <property type="evidence" value="ECO:0007669"/>
    <property type="project" value="Ensembl"/>
</dbReference>
<comment type="subcellular location">
    <subcellularLocation>
        <location evidence="1">Apical cell membrane</location>
        <topology evidence="1">Multi-pass membrane protein</topology>
    </subcellularLocation>
    <subcellularLocation>
        <location evidence="8">Myelin membrane</location>
        <topology evidence="8">Multi-pass membrane protein</topology>
    </subcellularLocation>
</comment>
<dbReference type="AlphaFoldDB" id="A0A8C9W4Z9"/>
<comment type="similarity">
    <text evidence="7">Belongs to the MAL family.</text>
</comment>
<keyword evidence="5 12" id="KW-1133">Transmembrane helix</keyword>
<name>A0A8C9W4Z9_SCLFO</name>
<evidence type="ECO:0000256" key="2">
    <source>
        <dbReference type="ARBA" id="ARBA00011815"/>
    </source>
</evidence>
<sequence length="181" mass="19484">MAEFPAKVSTQTSSPAAQRAIGSGSKSIVLQYVSVDLHFLGSVPGILLLAEIVLGLLTWSLTASTSYTCVPAYGWVMFISITLWILTVTLFCILFLGIQQKLSFLPWQLMVLLFNGVAALVYLTAFLANASFVTPFSGTADFNPLAAAVVSGCHLSKSQTRREDTVGCNPDTLTDSKNKLR</sequence>
<evidence type="ECO:0000256" key="3">
    <source>
        <dbReference type="ARBA" id="ARBA00022475"/>
    </source>
</evidence>